<evidence type="ECO:0000313" key="2">
    <source>
        <dbReference type="EMBL" id="PNF21509.1"/>
    </source>
</evidence>
<organism evidence="2 3">
    <name type="scientific">Cryptotermes secundus</name>
    <dbReference type="NCBI Taxonomy" id="105785"/>
    <lineage>
        <taxon>Eukaryota</taxon>
        <taxon>Metazoa</taxon>
        <taxon>Ecdysozoa</taxon>
        <taxon>Arthropoda</taxon>
        <taxon>Hexapoda</taxon>
        <taxon>Insecta</taxon>
        <taxon>Pterygota</taxon>
        <taxon>Neoptera</taxon>
        <taxon>Polyneoptera</taxon>
        <taxon>Dictyoptera</taxon>
        <taxon>Blattodea</taxon>
        <taxon>Blattoidea</taxon>
        <taxon>Termitoidae</taxon>
        <taxon>Kalotermitidae</taxon>
        <taxon>Cryptotermitinae</taxon>
        <taxon>Cryptotermes</taxon>
    </lineage>
</organism>
<dbReference type="EMBL" id="NEVH01020342">
    <property type="protein sequence ID" value="PNF21509.1"/>
    <property type="molecule type" value="Genomic_DNA"/>
</dbReference>
<reference evidence="2 3" key="1">
    <citation type="submission" date="2017-12" db="EMBL/GenBank/DDBJ databases">
        <title>Hemimetabolous genomes reveal molecular basis of termite eusociality.</title>
        <authorList>
            <person name="Harrison M.C."/>
            <person name="Jongepier E."/>
            <person name="Robertson H.M."/>
            <person name="Arning N."/>
            <person name="Bitard-Feildel T."/>
            <person name="Chao H."/>
            <person name="Childers C.P."/>
            <person name="Dinh H."/>
            <person name="Doddapaneni H."/>
            <person name="Dugan S."/>
            <person name="Gowin J."/>
            <person name="Greiner C."/>
            <person name="Han Y."/>
            <person name="Hu H."/>
            <person name="Hughes D.S.T."/>
            <person name="Huylmans A.-K."/>
            <person name="Kemena C."/>
            <person name="Kremer L.P.M."/>
            <person name="Lee S.L."/>
            <person name="Lopez-Ezquerra A."/>
            <person name="Mallet L."/>
            <person name="Monroy-Kuhn J.M."/>
            <person name="Moser A."/>
            <person name="Murali S.C."/>
            <person name="Muzny D.M."/>
            <person name="Otani S."/>
            <person name="Piulachs M.-D."/>
            <person name="Poelchau M."/>
            <person name="Qu J."/>
            <person name="Schaub F."/>
            <person name="Wada-Katsumata A."/>
            <person name="Worley K.C."/>
            <person name="Xie Q."/>
            <person name="Ylla G."/>
            <person name="Poulsen M."/>
            <person name="Gibbs R.A."/>
            <person name="Schal C."/>
            <person name="Richards S."/>
            <person name="Belles X."/>
            <person name="Korb J."/>
            <person name="Bornberg-Bauer E."/>
        </authorList>
    </citation>
    <scope>NUCLEOTIDE SEQUENCE [LARGE SCALE GENOMIC DNA]</scope>
    <source>
        <tissue evidence="2">Whole body</tissue>
    </source>
</reference>
<dbReference type="OrthoDB" id="445826at2759"/>
<dbReference type="PANTHER" id="PTHR47510">
    <property type="entry name" value="REVERSE TRANSCRIPTASE DOMAIN-CONTAINING PROTEIN"/>
    <property type="match status" value="1"/>
</dbReference>
<dbReference type="GO" id="GO:0003824">
    <property type="term" value="F:catalytic activity"/>
    <property type="evidence" value="ECO:0007669"/>
    <property type="project" value="InterPro"/>
</dbReference>
<sequence length="390" mass="45005">MSVTYCIISIYRSPTRKILYFISALDSVLNKLHSTSTNLILCGDLNIKYLSNINSKTQLDSLLTTYGLYNIIDFPTRIDYKSATAIDCIFIDKCKISNYSIIPVVNGLSDHDAQLLLLNNFTSQVLKGQYYFKRQINRMNIENFNFKLSYETWDDVFTDGDVDNMFNSFLNTYLRVFNGSFPLRKIFHNYDNKVWLTAGIRILCQHKRTLHMLCRSIESPTLLAYYKKYSKILREVMKAAKRIYYNKLIVNSDNKSKTIWNIVNNETGKYNNNNNHDPPPLTKDGKKINNGLHIANAFNVYFSTIMDNRSNGPHINSGSNVSKDKFSHYLTTVTIGPMSEFKHVPVTSKEMKDIIKSLKNKNSFGFDEISSKVLKSSMPYILSPLIYIRM</sequence>
<comment type="caution">
    <text evidence="2">The sequence shown here is derived from an EMBL/GenBank/DDBJ whole genome shotgun (WGS) entry which is preliminary data.</text>
</comment>
<feature type="domain" description="Endonuclease/exonuclease/phosphatase" evidence="1">
    <location>
        <begin position="6"/>
        <end position="112"/>
    </location>
</feature>
<evidence type="ECO:0000313" key="3">
    <source>
        <dbReference type="Proteomes" id="UP000235965"/>
    </source>
</evidence>
<dbReference type="Pfam" id="PF14529">
    <property type="entry name" value="Exo_endo_phos_2"/>
    <property type="match status" value="1"/>
</dbReference>
<dbReference type="SUPFAM" id="SSF56219">
    <property type="entry name" value="DNase I-like"/>
    <property type="match status" value="1"/>
</dbReference>
<dbReference type="InterPro" id="IPR036691">
    <property type="entry name" value="Endo/exonu/phosph_ase_sf"/>
</dbReference>
<keyword evidence="3" id="KW-1185">Reference proteome</keyword>
<accession>A0A2J7PYT7</accession>
<proteinExistence type="predicted"/>
<dbReference type="PANTHER" id="PTHR47510:SF3">
    <property type="entry name" value="ENDO_EXONUCLEASE_PHOSPHATASE DOMAIN-CONTAINING PROTEIN"/>
    <property type="match status" value="1"/>
</dbReference>
<dbReference type="Proteomes" id="UP000235965">
    <property type="component" value="Unassembled WGS sequence"/>
</dbReference>
<gene>
    <name evidence="2" type="ORF">B7P43_G13548</name>
</gene>
<evidence type="ECO:0000259" key="1">
    <source>
        <dbReference type="Pfam" id="PF14529"/>
    </source>
</evidence>
<name>A0A2J7PYT7_9NEOP</name>
<dbReference type="AlphaFoldDB" id="A0A2J7PYT7"/>
<protein>
    <recommendedName>
        <fullName evidence="1">Endonuclease/exonuclease/phosphatase domain-containing protein</fullName>
    </recommendedName>
</protein>
<dbReference type="Gene3D" id="3.60.10.10">
    <property type="entry name" value="Endonuclease/exonuclease/phosphatase"/>
    <property type="match status" value="1"/>
</dbReference>
<dbReference type="InParanoid" id="A0A2J7PYT7"/>
<dbReference type="InterPro" id="IPR005135">
    <property type="entry name" value="Endo/exonuclease/phosphatase"/>
</dbReference>